<reference evidence="3" key="1">
    <citation type="journal article" date="2018" name="Nat. Microbiol.">
        <title>Leveraging single-cell genomics to expand the fungal tree of life.</title>
        <authorList>
            <person name="Ahrendt S.R."/>
            <person name="Quandt C.A."/>
            <person name="Ciobanu D."/>
            <person name="Clum A."/>
            <person name="Salamov A."/>
            <person name="Andreopoulos B."/>
            <person name="Cheng J.F."/>
            <person name="Woyke T."/>
            <person name="Pelin A."/>
            <person name="Henrissat B."/>
            <person name="Reynolds N.K."/>
            <person name="Benny G.L."/>
            <person name="Smith M.E."/>
            <person name="James T.Y."/>
            <person name="Grigoriev I.V."/>
        </authorList>
    </citation>
    <scope>NUCLEOTIDE SEQUENCE [LARGE SCALE GENOMIC DNA]</scope>
    <source>
        <strain evidence="3">Benny S71-1</strain>
    </source>
</reference>
<dbReference type="GO" id="GO:0008168">
    <property type="term" value="F:methyltransferase activity"/>
    <property type="evidence" value="ECO:0007669"/>
    <property type="project" value="UniProtKB-KW"/>
</dbReference>
<dbReference type="GO" id="GO:0032259">
    <property type="term" value="P:methylation"/>
    <property type="evidence" value="ECO:0007669"/>
    <property type="project" value="UniProtKB-KW"/>
</dbReference>
<dbReference type="SUPFAM" id="SSF53335">
    <property type="entry name" value="S-adenosyl-L-methionine-dependent methyltransferases"/>
    <property type="match status" value="1"/>
</dbReference>
<keyword evidence="2" id="KW-0808">Transferase</keyword>
<name>A0A4P9Z0F9_9FUNG</name>
<sequence length="247" mass="28023">MDLLHGILHYILKRNYLAPIHKPRAILDVGTGTGIWVREMATLFPKARVVGLDALDLIRWNGMPKNATFHFADLAQGLPFPDGSFDYVHYRTSYTHLLHNGHMPACRELHRLCRSTGWVEVVDIYRRLQNRGPCGERLDNFIAMVLADRGEGVDRIHRLSHELGAAGFIDVTQRVVSLPVGDWGGAPGTLVRRATEMLMRALADDVVRLAGDAIDHTQYEALVDCFLEETERRQTYMEVYCFTGRRP</sequence>
<dbReference type="EMBL" id="KZ989782">
    <property type="protein sequence ID" value="RKP25352.1"/>
    <property type="molecule type" value="Genomic_DNA"/>
</dbReference>
<evidence type="ECO:0000259" key="1">
    <source>
        <dbReference type="Pfam" id="PF13649"/>
    </source>
</evidence>
<feature type="domain" description="Methyltransferase" evidence="1">
    <location>
        <begin position="26"/>
        <end position="117"/>
    </location>
</feature>
<evidence type="ECO:0000313" key="2">
    <source>
        <dbReference type="EMBL" id="RKP25352.1"/>
    </source>
</evidence>
<organism evidence="2 3">
    <name type="scientific">Syncephalis pseudoplumigaleata</name>
    <dbReference type="NCBI Taxonomy" id="1712513"/>
    <lineage>
        <taxon>Eukaryota</taxon>
        <taxon>Fungi</taxon>
        <taxon>Fungi incertae sedis</taxon>
        <taxon>Zoopagomycota</taxon>
        <taxon>Zoopagomycotina</taxon>
        <taxon>Zoopagomycetes</taxon>
        <taxon>Zoopagales</taxon>
        <taxon>Piptocephalidaceae</taxon>
        <taxon>Syncephalis</taxon>
    </lineage>
</organism>
<dbReference type="PANTHER" id="PTHR43591:SF24">
    <property type="entry name" value="2-METHOXY-6-POLYPRENYL-1,4-BENZOQUINOL METHYLASE, MITOCHONDRIAL"/>
    <property type="match status" value="1"/>
</dbReference>
<dbReference type="Proteomes" id="UP000278143">
    <property type="component" value="Unassembled WGS sequence"/>
</dbReference>
<dbReference type="InterPro" id="IPR029063">
    <property type="entry name" value="SAM-dependent_MTases_sf"/>
</dbReference>
<dbReference type="Pfam" id="PF13649">
    <property type="entry name" value="Methyltransf_25"/>
    <property type="match status" value="1"/>
</dbReference>
<dbReference type="Gene3D" id="3.40.50.150">
    <property type="entry name" value="Vaccinia Virus protein VP39"/>
    <property type="match status" value="1"/>
</dbReference>
<dbReference type="OrthoDB" id="2013972at2759"/>
<dbReference type="PANTHER" id="PTHR43591">
    <property type="entry name" value="METHYLTRANSFERASE"/>
    <property type="match status" value="1"/>
</dbReference>
<keyword evidence="2" id="KW-0489">Methyltransferase</keyword>
<protein>
    <submittedName>
        <fullName evidence="2">S-adenosyl-L-methionine-dependent methyltransferase</fullName>
    </submittedName>
</protein>
<dbReference type="InterPro" id="IPR041698">
    <property type="entry name" value="Methyltransf_25"/>
</dbReference>
<dbReference type="CDD" id="cd02440">
    <property type="entry name" value="AdoMet_MTases"/>
    <property type="match status" value="1"/>
</dbReference>
<evidence type="ECO:0000313" key="3">
    <source>
        <dbReference type="Proteomes" id="UP000278143"/>
    </source>
</evidence>
<proteinExistence type="predicted"/>
<gene>
    <name evidence="2" type="ORF">SYNPS1DRAFT_15772</name>
</gene>
<dbReference type="AlphaFoldDB" id="A0A4P9Z0F9"/>
<keyword evidence="3" id="KW-1185">Reference proteome</keyword>
<accession>A0A4P9Z0F9</accession>